<evidence type="ECO:0000256" key="1">
    <source>
        <dbReference type="SAM" id="Phobius"/>
    </source>
</evidence>
<protein>
    <submittedName>
        <fullName evidence="2">Uncharacterized protein</fullName>
    </submittedName>
</protein>
<dbReference type="EMBL" id="BMNY01000003">
    <property type="protein sequence ID" value="GGM77714.1"/>
    <property type="molecule type" value="Genomic_DNA"/>
</dbReference>
<feature type="transmembrane region" description="Helical" evidence="1">
    <location>
        <begin position="145"/>
        <end position="162"/>
    </location>
</feature>
<name>A0AA37BSN0_9ARCH</name>
<evidence type="ECO:0000313" key="3">
    <source>
        <dbReference type="Proteomes" id="UP000632195"/>
    </source>
</evidence>
<gene>
    <name evidence="2" type="ORF">GCM10007108_14800</name>
</gene>
<comment type="caution">
    <text evidence="2">The sequence shown here is derived from an EMBL/GenBank/DDBJ whole genome shotgun (WGS) entry which is preliminary data.</text>
</comment>
<evidence type="ECO:0000313" key="2">
    <source>
        <dbReference type="EMBL" id="GGM77714.1"/>
    </source>
</evidence>
<keyword evidence="1" id="KW-0812">Transmembrane</keyword>
<dbReference type="Proteomes" id="UP000632195">
    <property type="component" value="Unassembled WGS sequence"/>
</dbReference>
<organism evidence="2 3">
    <name type="scientific">Thermogymnomonas acidicola</name>
    <dbReference type="NCBI Taxonomy" id="399579"/>
    <lineage>
        <taxon>Archaea</taxon>
        <taxon>Methanobacteriati</taxon>
        <taxon>Thermoplasmatota</taxon>
        <taxon>Thermoplasmata</taxon>
        <taxon>Thermoplasmatales</taxon>
        <taxon>Thermogymnomonas</taxon>
    </lineage>
</organism>
<keyword evidence="3" id="KW-1185">Reference proteome</keyword>
<keyword evidence="1" id="KW-1133">Transmembrane helix</keyword>
<sequence>MGIVVLLIGLFLLSYSLTVVRGQSYVTIERPTFTREGGLYEYPIPGGLTGTMSTDISLNISNSLRPYFAIVPASSLGNVSASDYMNFSAVRANTSLSGYLIYDLVPPGQYCLVASIPVGNFTPPAYITVSYPVVANYEDSLMLDGLYVGVFGAIVVAIGMGLRGSRGRGE</sequence>
<reference evidence="2" key="2">
    <citation type="submission" date="2022-09" db="EMBL/GenBank/DDBJ databases">
        <authorList>
            <person name="Sun Q."/>
            <person name="Ohkuma M."/>
        </authorList>
    </citation>
    <scope>NUCLEOTIDE SEQUENCE</scope>
    <source>
        <strain evidence="2">JCM 13583</strain>
    </source>
</reference>
<keyword evidence="1" id="KW-0472">Membrane</keyword>
<reference evidence="2" key="1">
    <citation type="journal article" date="2014" name="Int. J. Syst. Evol. Microbiol.">
        <title>Complete genome sequence of Corynebacterium casei LMG S-19264T (=DSM 44701T), isolated from a smear-ripened cheese.</title>
        <authorList>
            <consortium name="US DOE Joint Genome Institute (JGI-PGF)"/>
            <person name="Walter F."/>
            <person name="Albersmeier A."/>
            <person name="Kalinowski J."/>
            <person name="Ruckert C."/>
        </authorList>
    </citation>
    <scope>NUCLEOTIDE SEQUENCE</scope>
    <source>
        <strain evidence="2">JCM 13583</strain>
    </source>
</reference>
<dbReference type="AlphaFoldDB" id="A0AA37BSN0"/>
<proteinExistence type="predicted"/>
<accession>A0AA37BSN0</accession>